<dbReference type="AlphaFoldDB" id="A0A9Q0H0B4"/>
<feature type="region of interest" description="Disordered" evidence="2">
    <location>
        <begin position="283"/>
        <end position="325"/>
    </location>
</feature>
<evidence type="ECO:0000313" key="5">
    <source>
        <dbReference type="Proteomes" id="UP001141806"/>
    </source>
</evidence>
<evidence type="ECO:0000313" key="4">
    <source>
        <dbReference type="EMBL" id="KAJ4954864.1"/>
    </source>
</evidence>
<feature type="compositionally biased region" description="Polar residues" evidence="2">
    <location>
        <begin position="533"/>
        <end position="542"/>
    </location>
</feature>
<name>A0A9Q0H0B4_9MAGN</name>
<dbReference type="PANTHER" id="PTHR36027">
    <property type="entry name" value="MEIOSIS-SPECIFIC PROTEIN ASY3"/>
    <property type="match status" value="1"/>
</dbReference>
<proteinExistence type="predicted"/>
<keyword evidence="1" id="KW-0175">Coiled coil</keyword>
<feature type="coiled-coil region" evidence="1">
    <location>
        <begin position="843"/>
        <end position="870"/>
    </location>
</feature>
<feature type="region of interest" description="Disordered" evidence="2">
    <location>
        <begin position="686"/>
        <end position="738"/>
    </location>
</feature>
<comment type="caution">
    <text evidence="4">The sequence shown here is derived from an EMBL/GenBank/DDBJ whole genome shotgun (WGS) entry which is preliminary data.</text>
</comment>
<organism evidence="4 5">
    <name type="scientific">Protea cynaroides</name>
    <dbReference type="NCBI Taxonomy" id="273540"/>
    <lineage>
        <taxon>Eukaryota</taxon>
        <taxon>Viridiplantae</taxon>
        <taxon>Streptophyta</taxon>
        <taxon>Embryophyta</taxon>
        <taxon>Tracheophyta</taxon>
        <taxon>Spermatophyta</taxon>
        <taxon>Magnoliopsida</taxon>
        <taxon>Proteales</taxon>
        <taxon>Proteaceae</taxon>
        <taxon>Protea</taxon>
    </lineage>
</organism>
<feature type="compositionally biased region" description="Basic and acidic residues" evidence="2">
    <location>
        <begin position="496"/>
        <end position="520"/>
    </location>
</feature>
<feature type="domain" description="Meiosis-specific protein ASY3-like coiled-coil" evidence="3">
    <location>
        <begin position="2"/>
        <end position="252"/>
    </location>
</feature>
<feature type="compositionally biased region" description="Basic and acidic residues" evidence="2">
    <location>
        <begin position="463"/>
        <end position="483"/>
    </location>
</feature>
<evidence type="ECO:0000256" key="1">
    <source>
        <dbReference type="SAM" id="Coils"/>
    </source>
</evidence>
<feature type="compositionally biased region" description="Polar residues" evidence="2">
    <location>
        <begin position="1"/>
        <end position="13"/>
    </location>
</feature>
<sequence length="973" mass="109313">MGSHNHPCSQSRKMSIGVMVDQTVKLRSGNGEEKESAQSNTEKVISNREKQAEYKNKSGMVAAAELKQAEYPRQEVSPWISTRSLHQETRTAKPVNFSAKQTSALRCANGTQKNFGGADGKQMKVHFYANQTSISHSFTEMEKKLDSVTYKRAMGKEGTTERVEESACAATMEVCMPDEGTVKGETDKTAKRSNENLRMKLWEILGTAPSPNERNADTPARTPEVGVENLKPVRHLNQKDKDVVKPEHNSDRRHMLRSNTLPIEQIQVSQSQTLEMGGMKLVGPLDQKGNKAVKPRQLSDTIETDTQSPHQTDMRPVTRSSTRKKSLPVVQLTLQHKANSGRHEPTLLSYRSKYQKSIFSFDDAEGWSTRLCGTVDGSSSMLRRKKNEIKGSTIAPQMIYLPKKYGRIEGTYVPSLRADGMNLRAADMRKTPPPAAKDMNLPASDGRTPPRSEWMVSNGKIEGSGDHRSKFGIDTLRCTDRRKTQPPVKRTAFHSNRRDASHNRLEDKSECLKSTDKTTAEKMMPCTDGMESSHVSPQNNRDYLQPKSGELDDHLHFSPTRKKNQEEKINSSPSSKHAQHQESLRSPSSKNDPEYGFHTSMFGIKHPFNKCRPSSPSPAREPMNQDVCLPAAAERRIMVEGFCSLSALWASKRGSFALHKQSHSSHDPRELKRSPVREPFPAMRENGAECQLSQSSSEERDAASLEEDLPISKGCGPTYKLSPGTGWPEKPPAMHRPNKRLRDQEGVKICEISPTSTPLKGTEENNRVQGPSDQNYEDGLERTVALFALSLERLKSKVKSQTSKKCSQILASVGEGIQLQLQSVESQILADVGKFTSLGKSKRKRLETRFQEQQERLKVIQDKFKEEVNQHLQDSMSTLEELEVYKGDLKGAAEKQKASHQKLLLQVEEAIESQLGDAERRITTIHKVARDKMLQLKHEKGHKRRIVCGSDWDRWVLWVLKGSSYGFWKDLAS</sequence>
<feature type="region of interest" description="Disordered" evidence="2">
    <location>
        <begin position="754"/>
        <end position="776"/>
    </location>
</feature>
<accession>A0A9Q0H0B4</accession>
<dbReference type="Pfam" id="PF20435">
    <property type="entry name" value="ASY3-like"/>
    <property type="match status" value="3"/>
</dbReference>
<reference evidence="4" key="1">
    <citation type="journal article" date="2023" name="Plant J.">
        <title>The genome of the king protea, Protea cynaroides.</title>
        <authorList>
            <person name="Chang J."/>
            <person name="Duong T.A."/>
            <person name="Schoeman C."/>
            <person name="Ma X."/>
            <person name="Roodt D."/>
            <person name="Barker N."/>
            <person name="Li Z."/>
            <person name="Van de Peer Y."/>
            <person name="Mizrachi E."/>
        </authorList>
    </citation>
    <scope>NUCLEOTIDE SEQUENCE</scope>
    <source>
        <tissue evidence="4">Young leaves</tissue>
    </source>
</reference>
<feature type="domain" description="Meiosis-specific protein ASY3-like coiled-coil" evidence="3">
    <location>
        <begin position="275"/>
        <end position="390"/>
    </location>
</feature>
<feature type="compositionally biased region" description="Polar residues" evidence="2">
    <location>
        <begin position="298"/>
        <end position="311"/>
    </location>
</feature>
<feature type="region of interest" description="Disordered" evidence="2">
    <location>
        <begin position="430"/>
        <end position="601"/>
    </location>
</feature>
<dbReference type="PANTHER" id="PTHR36027:SF1">
    <property type="entry name" value="MEIOSIS-SPECIFIC PROTEIN ASY3"/>
    <property type="match status" value="1"/>
</dbReference>
<dbReference type="Proteomes" id="UP001141806">
    <property type="component" value="Unassembled WGS sequence"/>
</dbReference>
<dbReference type="OrthoDB" id="751607at2759"/>
<evidence type="ECO:0000259" key="3">
    <source>
        <dbReference type="Pfam" id="PF20435"/>
    </source>
</evidence>
<evidence type="ECO:0000256" key="2">
    <source>
        <dbReference type="SAM" id="MobiDB-lite"/>
    </source>
</evidence>
<keyword evidence="5" id="KW-1185">Reference proteome</keyword>
<dbReference type="EMBL" id="JAMYWD010000011">
    <property type="protein sequence ID" value="KAJ4954864.1"/>
    <property type="molecule type" value="Genomic_DNA"/>
</dbReference>
<feature type="region of interest" description="Disordered" evidence="2">
    <location>
        <begin position="1"/>
        <end position="52"/>
    </location>
</feature>
<dbReference type="InterPro" id="IPR046845">
    <property type="entry name" value="ASY3-like_CC"/>
</dbReference>
<feature type="domain" description="Meiosis-specific protein ASY3-like coiled-coil" evidence="3">
    <location>
        <begin position="481"/>
        <end position="937"/>
    </location>
</feature>
<protein>
    <recommendedName>
        <fullName evidence="3">Meiosis-specific protein ASY3-like coiled-coil domain-containing protein</fullName>
    </recommendedName>
</protein>
<dbReference type="InterPro" id="IPR037731">
    <property type="entry name" value="ASY3-like"/>
</dbReference>
<dbReference type="GO" id="GO:0051321">
    <property type="term" value="P:meiotic cell cycle"/>
    <property type="evidence" value="ECO:0007669"/>
    <property type="project" value="InterPro"/>
</dbReference>
<gene>
    <name evidence="4" type="ORF">NE237_011647</name>
</gene>